<dbReference type="KEGG" id="bsto:C0V70_02075"/>
<dbReference type="OrthoDB" id="9814359at2"/>
<reference evidence="1 2" key="1">
    <citation type="submission" date="2018-01" db="EMBL/GenBank/DDBJ databases">
        <title>Complete genome sequence of Bacteriovorax stolpii DSM12778.</title>
        <authorList>
            <person name="Tang B."/>
            <person name="Chang J."/>
        </authorList>
    </citation>
    <scope>NUCLEOTIDE SEQUENCE [LARGE SCALE GENOMIC DNA]</scope>
    <source>
        <strain evidence="1 2">DSM 12778</strain>
    </source>
</reference>
<dbReference type="Gene3D" id="3.30.70.100">
    <property type="match status" value="1"/>
</dbReference>
<proteinExistence type="predicted"/>
<dbReference type="SUPFAM" id="SSF55008">
    <property type="entry name" value="HMA, heavy metal-associated domain"/>
    <property type="match status" value="1"/>
</dbReference>
<dbReference type="Pfam" id="PF00403">
    <property type="entry name" value="HMA"/>
    <property type="match status" value="1"/>
</dbReference>
<dbReference type="InterPro" id="IPR017969">
    <property type="entry name" value="Heavy-metal-associated_CS"/>
</dbReference>
<dbReference type="InterPro" id="IPR036163">
    <property type="entry name" value="HMA_dom_sf"/>
</dbReference>
<gene>
    <name evidence="1" type="ORF">C0V70_02075</name>
</gene>
<protein>
    <submittedName>
        <fullName evidence="1">Uncharacterized protein</fullName>
    </submittedName>
</protein>
<dbReference type="EMBL" id="CP025704">
    <property type="protein sequence ID" value="AUN96911.1"/>
    <property type="molecule type" value="Genomic_DNA"/>
</dbReference>
<keyword evidence="2" id="KW-1185">Reference proteome</keyword>
<dbReference type="RefSeq" id="WP_102242206.1">
    <property type="nucleotide sequence ID" value="NZ_CP025704.1"/>
</dbReference>
<dbReference type="PROSITE" id="PS50846">
    <property type="entry name" value="HMA_2"/>
    <property type="match status" value="1"/>
</dbReference>
<evidence type="ECO:0000313" key="1">
    <source>
        <dbReference type="EMBL" id="AUN96911.1"/>
    </source>
</evidence>
<organism evidence="1 2">
    <name type="scientific">Bacteriovorax stolpii</name>
    <name type="common">Bdellovibrio stolpii</name>
    <dbReference type="NCBI Taxonomy" id="960"/>
    <lineage>
        <taxon>Bacteria</taxon>
        <taxon>Pseudomonadati</taxon>
        <taxon>Bdellovibrionota</taxon>
        <taxon>Bacteriovoracia</taxon>
        <taxon>Bacteriovoracales</taxon>
        <taxon>Bacteriovoracaceae</taxon>
        <taxon>Bacteriovorax</taxon>
    </lineage>
</organism>
<evidence type="ECO:0000313" key="2">
    <source>
        <dbReference type="Proteomes" id="UP000235584"/>
    </source>
</evidence>
<dbReference type="InterPro" id="IPR006121">
    <property type="entry name" value="HMA_dom"/>
</dbReference>
<dbReference type="AlphaFoldDB" id="A0A2K9NN02"/>
<dbReference type="Proteomes" id="UP000235584">
    <property type="component" value="Chromosome"/>
</dbReference>
<dbReference type="GO" id="GO:0046872">
    <property type="term" value="F:metal ion binding"/>
    <property type="evidence" value="ECO:0007669"/>
    <property type="project" value="InterPro"/>
</dbReference>
<name>A0A2K9NN02_BACTC</name>
<dbReference type="PROSITE" id="PS01047">
    <property type="entry name" value="HMA_1"/>
    <property type="match status" value="1"/>
</dbReference>
<accession>A0A2K9NN02</accession>
<dbReference type="CDD" id="cd00371">
    <property type="entry name" value="HMA"/>
    <property type="match status" value="1"/>
</dbReference>
<sequence length="76" mass="8151">MTVNKSVNFKVNGMHCGGCANKIKNSVAGLNIEHDLNVDVPTGKVNIKYNSEETSIATLKDSIAKAGFQVESVELE</sequence>